<reference evidence="2 3" key="1">
    <citation type="journal article" date="2014" name="Genome Announc.">
        <title>Genome Sequence and Methylome of Soil Bacterium Gemmatirosa kalamazoonensis KBS708T, a Member of the Rarely Cultivated Gemmatimonadetes Phylum.</title>
        <authorList>
            <person name="Debruyn J.M."/>
            <person name="Radosevich M."/>
            <person name="Wommack K.E."/>
            <person name="Polson S.W."/>
            <person name="Hauser L.J."/>
            <person name="Fawaz M.N."/>
            <person name="Korlach J."/>
            <person name="Tsai Y.C."/>
        </authorList>
    </citation>
    <scope>NUCLEOTIDE SEQUENCE [LARGE SCALE GENOMIC DNA]</scope>
    <source>
        <strain evidence="2 3">KBS708</strain>
    </source>
</reference>
<dbReference type="EMBL" id="CP007128">
    <property type="protein sequence ID" value="AHG87838.1"/>
    <property type="molecule type" value="Genomic_DNA"/>
</dbReference>
<sequence>MATAAHDGSGDAHPAPARARAGLAALAFGLFGGPAAWSVQTLVNLPVAAHGCFPRLAPLAGAASGVRGVALAVSAAAIVVAAAAGAVAWRTWARTREEHQAGAGRGAAHAPETALLETGEGRTRFLALAGVLTSLTFLLVSVAHAGAVLFVPPCGV</sequence>
<dbReference type="STRING" id="861299.J421_0301"/>
<dbReference type="HOGENOM" id="CLU_1693453_0_0_0"/>
<keyword evidence="3" id="KW-1185">Reference proteome</keyword>
<evidence type="ECO:0000313" key="3">
    <source>
        <dbReference type="Proteomes" id="UP000019151"/>
    </source>
</evidence>
<dbReference type="eggNOG" id="ENOG503309C">
    <property type="taxonomic scope" value="Bacteria"/>
</dbReference>
<evidence type="ECO:0000256" key="1">
    <source>
        <dbReference type="SAM" id="Phobius"/>
    </source>
</evidence>
<dbReference type="Proteomes" id="UP000019151">
    <property type="component" value="Chromosome"/>
</dbReference>
<dbReference type="AlphaFoldDB" id="W0REN2"/>
<name>W0REN2_9BACT</name>
<protein>
    <submittedName>
        <fullName evidence="2">Uncharacterized protein</fullName>
    </submittedName>
</protein>
<dbReference type="InParanoid" id="W0REN2"/>
<dbReference type="KEGG" id="gba:J421_0301"/>
<feature type="transmembrane region" description="Helical" evidence="1">
    <location>
        <begin position="125"/>
        <end position="151"/>
    </location>
</feature>
<keyword evidence="1" id="KW-0472">Membrane</keyword>
<feature type="transmembrane region" description="Helical" evidence="1">
    <location>
        <begin position="21"/>
        <end position="39"/>
    </location>
</feature>
<feature type="transmembrane region" description="Helical" evidence="1">
    <location>
        <begin position="68"/>
        <end position="89"/>
    </location>
</feature>
<gene>
    <name evidence="2" type="ORF">J421_0301</name>
</gene>
<accession>W0REN2</accession>
<proteinExistence type="predicted"/>
<keyword evidence="1" id="KW-1133">Transmembrane helix</keyword>
<dbReference type="RefSeq" id="WP_104022122.1">
    <property type="nucleotide sequence ID" value="NZ_CP007128.1"/>
</dbReference>
<keyword evidence="1" id="KW-0812">Transmembrane</keyword>
<evidence type="ECO:0000313" key="2">
    <source>
        <dbReference type="EMBL" id="AHG87838.1"/>
    </source>
</evidence>
<organism evidence="2 3">
    <name type="scientific">Gemmatirosa kalamazoonensis</name>
    <dbReference type="NCBI Taxonomy" id="861299"/>
    <lineage>
        <taxon>Bacteria</taxon>
        <taxon>Pseudomonadati</taxon>
        <taxon>Gemmatimonadota</taxon>
        <taxon>Gemmatimonadia</taxon>
        <taxon>Gemmatimonadales</taxon>
        <taxon>Gemmatimonadaceae</taxon>
        <taxon>Gemmatirosa</taxon>
    </lineage>
</organism>